<reference evidence="1 2" key="1">
    <citation type="submission" date="2014-02" db="EMBL/GenBank/DDBJ databases">
        <title>The genome sequence of Colletotrichum nymphaeae SA-01.</title>
        <authorList>
            <person name="Baroncelli R."/>
            <person name="Thon M.R."/>
        </authorList>
    </citation>
    <scope>NUCLEOTIDE SEQUENCE [LARGE SCALE GENOMIC DNA]</scope>
    <source>
        <strain evidence="1 2">SA-01</strain>
    </source>
</reference>
<organism evidence="1 2">
    <name type="scientific">Colletotrichum nymphaeae SA-01</name>
    <dbReference type="NCBI Taxonomy" id="1460502"/>
    <lineage>
        <taxon>Eukaryota</taxon>
        <taxon>Fungi</taxon>
        <taxon>Dikarya</taxon>
        <taxon>Ascomycota</taxon>
        <taxon>Pezizomycotina</taxon>
        <taxon>Sordariomycetes</taxon>
        <taxon>Hypocreomycetidae</taxon>
        <taxon>Glomerellales</taxon>
        <taxon>Glomerellaceae</taxon>
        <taxon>Colletotrichum</taxon>
        <taxon>Colletotrichum acutatum species complex</taxon>
    </lineage>
</organism>
<dbReference type="AlphaFoldDB" id="A0A135SBW2"/>
<keyword evidence="2" id="KW-1185">Reference proteome</keyword>
<evidence type="ECO:0000313" key="1">
    <source>
        <dbReference type="EMBL" id="KXH33398.1"/>
    </source>
</evidence>
<protein>
    <submittedName>
        <fullName evidence="1">Uncharacterized protein</fullName>
    </submittedName>
</protein>
<name>A0A135SBW2_9PEZI</name>
<comment type="caution">
    <text evidence="1">The sequence shown here is derived from an EMBL/GenBank/DDBJ whole genome shotgun (WGS) entry which is preliminary data.</text>
</comment>
<evidence type="ECO:0000313" key="2">
    <source>
        <dbReference type="Proteomes" id="UP000070054"/>
    </source>
</evidence>
<dbReference type="Proteomes" id="UP000070054">
    <property type="component" value="Unassembled WGS sequence"/>
</dbReference>
<sequence>MTQPAGRSPPLTIQCTYIESQTPSSFPYYAVRTHLSYGAHTLTGTPYAHTKKDGTVRTAPGQPRLGRLPPALAARIPPINIPSSTLARNPRSRPFGAKYTHTHAHMPNRSWSELLVGPLRTLGRLAPLRILELRFDFILQDRSSITHVFSRYCNPLGLLGP</sequence>
<gene>
    <name evidence="1" type="ORF">CNYM01_06434</name>
</gene>
<dbReference type="EMBL" id="JEMN01001565">
    <property type="protein sequence ID" value="KXH33398.1"/>
    <property type="molecule type" value="Genomic_DNA"/>
</dbReference>
<accession>A0A135SBW2</accession>
<proteinExistence type="predicted"/>